<gene>
    <name evidence="2" type="ORF">KC01_LOCUS34214</name>
</gene>
<name>A0AAV2M1I9_KNICA</name>
<proteinExistence type="predicted"/>
<feature type="region of interest" description="Disordered" evidence="1">
    <location>
        <begin position="1"/>
        <end position="44"/>
    </location>
</feature>
<evidence type="ECO:0000313" key="2">
    <source>
        <dbReference type="EMBL" id="CAL1607145.1"/>
    </source>
</evidence>
<reference evidence="2 3" key="1">
    <citation type="submission" date="2024-04" db="EMBL/GenBank/DDBJ databases">
        <authorList>
            <person name="Waldvogel A.-M."/>
            <person name="Schoenle A."/>
        </authorList>
    </citation>
    <scope>NUCLEOTIDE SEQUENCE [LARGE SCALE GENOMIC DNA]</scope>
</reference>
<dbReference type="Proteomes" id="UP001497482">
    <property type="component" value="Chromosome 5"/>
</dbReference>
<evidence type="ECO:0000256" key="1">
    <source>
        <dbReference type="SAM" id="MobiDB-lite"/>
    </source>
</evidence>
<sequence length="344" mass="37918">MDPDLDSYPGWLDAEPQDPASGGSASGPPPAPAAPKKIKAHHPHPQLVQRTTRATAPIDGPSHALITHPAQPHMIPTIPPTPASWTMPSVAVAGANGETYIYRPWQPEELRDIARHLPDPVQDGPHFGVEFELFCRQYRPSAYEWRRLLAHRMKPSDMAKIEPVLATCQASANRVMYEDNIDYLRELKALTKALADSFPPHRDMRKVDGCRQGTEETLDCYLERLQALFERHSALAKGSTEYEVHLCHAIMRGIRDDVAEGVRTCYVGGQRNPELKEGTWQKIAEAKTKNHVGGSVPKTKINDKVSSQRKVSSQGNSQGKKGGEENGPEKAVVVGLGPNIMVTD</sequence>
<feature type="region of interest" description="Disordered" evidence="1">
    <location>
        <begin position="286"/>
        <end position="344"/>
    </location>
</feature>
<accession>A0AAV2M1I9</accession>
<dbReference type="AlphaFoldDB" id="A0AAV2M1I9"/>
<evidence type="ECO:0000313" key="3">
    <source>
        <dbReference type="Proteomes" id="UP001497482"/>
    </source>
</evidence>
<protein>
    <recommendedName>
        <fullName evidence="4">Gag protein</fullName>
    </recommendedName>
</protein>
<keyword evidence="3" id="KW-1185">Reference proteome</keyword>
<feature type="region of interest" description="Disordered" evidence="1">
    <location>
        <begin position="57"/>
        <end position="81"/>
    </location>
</feature>
<dbReference type="EMBL" id="OZ035827">
    <property type="protein sequence ID" value="CAL1607145.1"/>
    <property type="molecule type" value="Genomic_DNA"/>
</dbReference>
<evidence type="ECO:0008006" key="4">
    <source>
        <dbReference type="Google" id="ProtNLM"/>
    </source>
</evidence>
<organism evidence="2 3">
    <name type="scientific">Knipowitschia caucasica</name>
    <name type="common">Caucasian dwarf goby</name>
    <name type="synonym">Pomatoschistus caucasicus</name>
    <dbReference type="NCBI Taxonomy" id="637954"/>
    <lineage>
        <taxon>Eukaryota</taxon>
        <taxon>Metazoa</taxon>
        <taxon>Chordata</taxon>
        <taxon>Craniata</taxon>
        <taxon>Vertebrata</taxon>
        <taxon>Euteleostomi</taxon>
        <taxon>Actinopterygii</taxon>
        <taxon>Neopterygii</taxon>
        <taxon>Teleostei</taxon>
        <taxon>Neoteleostei</taxon>
        <taxon>Acanthomorphata</taxon>
        <taxon>Gobiaria</taxon>
        <taxon>Gobiiformes</taxon>
        <taxon>Gobioidei</taxon>
        <taxon>Gobiidae</taxon>
        <taxon>Gobiinae</taxon>
        <taxon>Knipowitschia</taxon>
    </lineage>
</organism>